<dbReference type="InterPro" id="IPR006993">
    <property type="entry name" value="Glut_rich_SH3-bd"/>
</dbReference>
<proteinExistence type="inferred from homology"/>
<evidence type="ECO:0000256" key="3">
    <source>
        <dbReference type="ARBA" id="ARBA00007764"/>
    </source>
</evidence>
<evidence type="ECO:0000313" key="12">
    <source>
        <dbReference type="Ensembl" id="ENSCMMP00000020008.1"/>
    </source>
</evidence>
<comment type="subcellular location">
    <subcellularLocation>
        <location evidence="1">Cell membrane</location>
    </subcellularLocation>
    <subcellularLocation>
        <location evidence="2">Cytoplasm</location>
        <location evidence="2">Cytosol</location>
    </subcellularLocation>
</comment>
<evidence type="ECO:0000256" key="6">
    <source>
        <dbReference type="ARBA" id="ARBA00023036"/>
    </source>
</evidence>
<dbReference type="AlphaFoldDB" id="A0A8C3CJR2"/>
<dbReference type="InterPro" id="IPR051033">
    <property type="entry name" value="SH3BGR"/>
</dbReference>
<dbReference type="SUPFAM" id="SSF52833">
    <property type="entry name" value="Thioredoxin-like"/>
    <property type="match status" value="1"/>
</dbReference>
<evidence type="ECO:0000256" key="4">
    <source>
        <dbReference type="ARBA" id="ARBA00022475"/>
    </source>
</evidence>
<keyword evidence="7" id="KW-0472">Membrane</keyword>
<comment type="function">
    <text evidence="9">Appears to function as an adapter protein that bridges proteins together or proteins with mRNAs. May function as a ubiquitin ligase-substrate adapter. Additionally, associates with translating cytoplasmic ribosomes and may promote the expression of specific mRNAs.</text>
</comment>
<reference evidence="12" key="2">
    <citation type="submission" date="2025-08" db="UniProtKB">
        <authorList>
            <consortium name="Ensembl"/>
        </authorList>
    </citation>
    <scope>IDENTIFICATION</scope>
</reference>
<evidence type="ECO:0000256" key="8">
    <source>
        <dbReference type="ARBA" id="ARBA00042661"/>
    </source>
</evidence>
<name>A0A8C3CJR2_CAIMO</name>
<dbReference type="GO" id="GO:0005829">
    <property type="term" value="C:cytosol"/>
    <property type="evidence" value="ECO:0007669"/>
    <property type="project" value="UniProtKB-SubCell"/>
</dbReference>
<dbReference type="Ensembl" id="ENSCMMT00000021962.1">
    <property type="protein sequence ID" value="ENSCMMP00000020008.1"/>
    <property type="gene ID" value="ENSCMMG00000012601.1"/>
</dbReference>
<evidence type="ECO:0000256" key="7">
    <source>
        <dbReference type="ARBA" id="ARBA00023136"/>
    </source>
</evidence>
<protein>
    <recommendedName>
        <fullName evidence="8">SH3 domain-binding glutamic acid-rich-like protein 1</fullName>
    </recommendedName>
</protein>
<accession>A0A8C3CJR2</accession>
<evidence type="ECO:0000256" key="10">
    <source>
        <dbReference type="ARBA" id="ARBA00047101"/>
    </source>
</evidence>
<feature type="region of interest" description="Disordered" evidence="11">
    <location>
        <begin position="87"/>
        <end position="109"/>
    </location>
</feature>
<dbReference type="Gene3D" id="3.40.30.10">
    <property type="entry name" value="Glutaredoxin"/>
    <property type="match status" value="1"/>
</dbReference>
<dbReference type="PANTHER" id="PTHR12232:SF5">
    <property type="entry name" value="ADAPTER SH3BGRL"/>
    <property type="match status" value="1"/>
</dbReference>
<keyword evidence="4" id="KW-1003">Cell membrane</keyword>
<dbReference type="InterPro" id="IPR036249">
    <property type="entry name" value="Thioredoxin-like_sf"/>
</dbReference>
<reference evidence="12" key="3">
    <citation type="submission" date="2025-09" db="UniProtKB">
        <authorList>
            <consortium name="Ensembl"/>
        </authorList>
    </citation>
    <scope>IDENTIFICATION</scope>
</reference>
<organism evidence="12 13">
    <name type="scientific">Cairina moschata</name>
    <name type="common">Muscovy duck</name>
    <dbReference type="NCBI Taxonomy" id="8855"/>
    <lineage>
        <taxon>Eukaryota</taxon>
        <taxon>Metazoa</taxon>
        <taxon>Chordata</taxon>
        <taxon>Craniata</taxon>
        <taxon>Vertebrata</taxon>
        <taxon>Euteleostomi</taxon>
        <taxon>Archelosauria</taxon>
        <taxon>Archosauria</taxon>
        <taxon>Dinosauria</taxon>
        <taxon>Saurischia</taxon>
        <taxon>Theropoda</taxon>
        <taxon>Coelurosauria</taxon>
        <taxon>Aves</taxon>
        <taxon>Neognathae</taxon>
        <taxon>Galloanserae</taxon>
        <taxon>Anseriformes</taxon>
        <taxon>Anatidae</taxon>
        <taxon>Anatinae</taxon>
        <taxon>Cairina</taxon>
    </lineage>
</organism>
<comment type="similarity">
    <text evidence="3">Belongs to the SH3BGR family.</text>
</comment>
<dbReference type="GO" id="GO:0005886">
    <property type="term" value="C:plasma membrane"/>
    <property type="evidence" value="ECO:0007669"/>
    <property type="project" value="UniProtKB-SubCell"/>
</dbReference>
<keyword evidence="6" id="KW-0729">SH3-binding</keyword>
<keyword evidence="13" id="KW-1185">Reference proteome</keyword>
<dbReference type="PANTHER" id="PTHR12232">
    <property type="entry name" value="SH3 DOMAIN-BINDING GLUTAMIC ACID-RICH-LIKE PROTEIN"/>
    <property type="match status" value="1"/>
</dbReference>
<dbReference type="CDD" id="cd03030">
    <property type="entry name" value="GRX_SH3BGR"/>
    <property type="match status" value="1"/>
</dbReference>
<feature type="compositionally biased region" description="Basic and acidic residues" evidence="11">
    <location>
        <begin position="87"/>
        <end position="101"/>
    </location>
</feature>
<dbReference type="Pfam" id="PF04908">
    <property type="entry name" value="SH3BGR"/>
    <property type="match status" value="1"/>
</dbReference>
<evidence type="ECO:0000256" key="9">
    <source>
        <dbReference type="ARBA" id="ARBA00045879"/>
    </source>
</evidence>
<comment type="subunit">
    <text evidence="10">Monomer. Interacts with PFN1/Profilin-1. Interacts with ERBB2. Interacts with ATG12. Interacts with BECN1. Interacts with translating ribosomes.</text>
</comment>
<sequence>MLCHPAAQISMSRGSAGSLRETFGPEQSFSKFVSFHRIKMRREVAEGLRFSCRGPRFEIKKQQQDVLGFLEANKIEFEEKDIAANEENRKWMRENVPEDSRPASGNPLPPRLFNDSRYLGDYEAFFEARENNAVYAFLGLTAPPGSKEAEALAKQQA</sequence>
<evidence type="ECO:0000256" key="5">
    <source>
        <dbReference type="ARBA" id="ARBA00022490"/>
    </source>
</evidence>
<evidence type="ECO:0000256" key="11">
    <source>
        <dbReference type="SAM" id="MobiDB-lite"/>
    </source>
</evidence>
<evidence type="ECO:0000256" key="2">
    <source>
        <dbReference type="ARBA" id="ARBA00004514"/>
    </source>
</evidence>
<evidence type="ECO:0000313" key="13">
    <source>
        <dbReference type="Proteomes" id="UP000694556"/>
    </source>
</evidence>
<dbReference type="Proteomes" id="UP000694556">
    <property type="component" value="Chromosome 10"/>
</dbReference>
<dbReference type="GO" id="GO:0017124">
    <property type="term" value="F:SH3 domain binding"/>
    <property type="evidence" value="ECO:0007669"/>
    <property type="project" value="UniProtKB-KW"/>
</dbReference>
<keyword evidence="5" id="KW-0963">Cytoplasm</keyword>
<reference evidence="12" key="1">
    <citation type="submission" date="2018-09" db="EMBL/GenBank/DDBJ databases">
        <title>Common duck and Muscovy duck high density SNP chip.</title>
        <authorList>
            <person name="Vignal A."/>
            <person name="Thebault N."/>
            <person name="Warren W.C."/>
        </authorList>
    </citation>
    <scope>NUCLEOTIDE SEQUENCE [LARGE SCALE GENOMIC DNA]</scope>
</reference>
<evidence type="ECO:0000256" key="1">
    <source>
        <dbReference type="ARBA" id="ARBA00004236"/>
    </source>
</evidence>
<feature type="region of interest" description="Disordered" evidence="11">
    <location>
        <begin position="1"/>
        <end position="22"/>
    </location>
</feature>